<gene>
    <name evidence="2" type="ORF">NBG4_200014</name>
</gene>
<dbReference type="InterPro" id="IPR025245">
    <property type="entry name" value="DUF4197"/>
</dbReference>
<name>A0A2U3QFX0_9BACT</name>
<evidence type="ECO:0000256" key="1">
    <source>
        <dbReference type="SAM" id="SignalP"/>
    </source>
</evidence>
<evidence type="ECO:0000313" key="2">
    <source>
        <dbReference type="EMBL" id="SPQ00306.1"/>
    </source>
</evidence>
<accession>A0A2U3QFX0</accession>
<dbReference type="Pfam" id="PF13852">
    <property type="entry name" value="DUF4197"/>
    <property type="match status" value="1"/>
</dbReference>
<evidence type="ECO:0008006" key="4">
    <source>
        <dbReference type="Google" id="ProtNLM"/>
    </source>
</evidence>
<dbReference type="AlphaFoldDB" id="A0A2U3QFX0"/>
<evidence type="ECO:0000313" key="3">
    <source>
        <dbReference type="Proteomes" id="UP000245125"/>
    </source>
</evidence>
<sequence>MIRLVGCIFGLIIATTPAGATMLDDVMKGIGGASKGSVRGSSDLDDSTVASGLKEALAVGTENAVKNVSRTDGYFGNQVIKVLMPEKIRKVADVLKTVGYQKQVDDFVLSMNRAAEKAAPKAATIFGDAIREMTFEDVRGILGGGDTAATDFFKRKTQNKLYEAFKPVVSSSMNDVGVTKSYKEMMGKYESVPFASKESVDLDHYVTSRALDGLFYMVGQEEKNIRTDPMARTTDLLKTVFGK</sequence>
<dbReference type="Proteomes" id="UP000245125">
    <property type="component" value="Unassembled WGS sequence"/>
</dbReference>
<dbReference type="EMBL" id="OUUY01000065">
    <property type="protein sequence ID" value="SPQ00306.1"/>
    <property type="molecule type" value="Genomic_DNA"/>
</dbReference>
<keyword evidence="3" id="KW-1185">Reference proteome</keyword>
<protein>
    <recommendedName>
        <fullName evidence="4">DUF4197 domain-containing protein</fullName>
    </recommendedName>
</protein>
<feature type="signal peptide" evidence="1">
    <location>
        <begin position="1"/>
        <end position="20"/>
    </location>
</feature>
<keyword evidence="1" id="KW-0732">Signal</keyword>
<organism evidence="2 3">
    <name type="scientific">Candidatus Sulfobium mesophilum</name>
    <dbReference type="NCBI Taxonomy" id="2016548"/>
    <lineage>
        <taxon>Bacteria</taxon>
        <taxon>Pseudomonadati</taxon>
        <taxon>Nitrospirota</taxon>
        <taxon>Nitrospiria</taxon>
        <taxon>Nitrospirales</taxon>
        <taxon>Nitrospiraceae</taxon>
        <taxon>Candidatus Sulfobium</taxon>
    </lineage>
</organism>
<reference evidence="3" key="1">
    <citation type="submission" date="2018-03" db="EMBL/GenBank/DDBJ databases">
        <authorList>
            <person name="Zecchin S."/>
        </authorList>
    </citation>
    <scope>NUCLEOTIDE SEQUENCE [LARGE SCALE GENOMIC DNA]</scope>
</reference>
<proteinExistence type="predicted"/>
<feature type="chain" id="PRO_5015737284" description="DUF4197 domain-containing protein" evidence="1">
    <location>
        <begin position="21"/>
        <end position="243"/>
    </location>
</feature>